<keyword evidence="9" id="KW-0325">Glycoprotein</keyword>
<dbReference type="PROSITE" id="PS00650">
    <property type="entry name" value="G_PROTEIN_RECEP_F2_2"/>
    <property type="match status" value="1"/>
</dbReference>
<reference evidence="15 16" key="1">
    <citation type="submission" date="2015-07" db="EMBL/GenBank/DDBJ databases">
        <title>The genome of Habropoda laboriosa.</title>
        <authorList>
            <person name="Pan H."/>
            <person name="Kapheim K."/>
        </authorList>
    </citation>
    <scope>NUCLEOTIDE SEQUENCE [LARGE SCALE GENOMIC DNA]</scope>
    <source>
        <strain evidence="15">0110345459</strain>
    </source>
</reference>
<proteinExistence type="inferred from homology"/>
<dbReference type="PROSITE" id="PS50227">
    <property type="entry name" value="G_PROTEIN_RECEP_F2_3"/>
    <property type="match status" value="1"/>
</dbReference>
<keyword evidence="7 12" id="KW-0472">Membrane</keyword>
<dbReference type="Gene3D" id="4.10.1240.10">
    <property type="entry name" value="GPCR, family 2, extracellular hormone receptor domain"/>
    <property type="match status" value="1"/>
</dbReference>
<dbReference type="FunFam" id="1.20.1070.10:FF:000527">
    <property type="entry name" value="Parathyroid hormone/parathyroid hormone-related peptide receptor"/>
    <property type="match status" value="1"/>
</dbReference>
<feature type="transmembrane region" description="Helical" evidence="12">
    <location>
        <begin position="436"/>
        <end position="461"/>
    </location>
</feature>
<evidence type="ECO:0000256" key="2">
    <source>
        <dbReference type="ARBA" id="ARBA00005314"/>
    </source>
</evidence>
<dbReference type="InterPro" id="IPR017981">
    <property type="entry name" value="GPCR_2-like_7TM"/>
</dbReference>
<organism evidence="15 16">
    <name type="scientific">Habropoda laboriosa</name>
    <dbReference type="NCBI Taxonomy" id="597456"/>
    <lineage>
        <taxon>Eukaryota</taxon>
        <taxon>Metazoa</taxon>
        <taxon>Ecdysozoa</taxon>
        <taxon>Arthropoda</taxon>
        <taxon>Hexapoda</taxon>
        <taxon>Insecta</taxon>
        <taxon>Pterygota</taxon>
        <taxon>Neoptera</taxon>
        <taxon>Endopterygota</taxon>
        <taxon>Hymenoptera</taxon>
        <taxon>Apocrita</taxon>
        <taxon>Aculeata</taxon>
        <taxon>Apoidea</taxon>
        <taxon>Anthophila</taxon>
        <taxon>Apidae</taxon>
        <taxon>Habropoda</taxon>
    </lineage>
</organism>
<dbReference type="GO" id="GO:0008528">
    <property type="term" value="F:G protein-coupled peptide receptor activity"/>
    <property type="evidence" value="ECO:0007669"/>
    <property type="project" value="TreeGrafter"/>
</dbReference>
<dbReference type="Pfam" id="PF00002">
    <property type="entry name" value="7tm_2"/>
    <property type="match status" value="1"/>
</dbReference>
<feature type="transmembrane region" description="Helical" evidence="12">
    <location>
        <begin position="360"/>
        <end position="388"/>
    </location>
</feature>
<evidence type="ECO:0000256" key="7">
    <source>
        <dbReference type="ARBA" id="ARBA00023136"/>
    </source>
</evidence>
<feature type="domain" description="G-protein coupled receptors family 2 profile 2" evidence="14">
    <location>
        <begin position="267"/>
        <end position="536"/>
    </location>
</feature>
<feature type="region of interest" description="Disordered" evidence="11">
    <location>
        <begin position="66"/>
        <end position="131"/>
    </location>
</feature>
<evidence type="ECO:0000256" key="1">
    <source>
        <dbReference type="ARBA" id="ARBA00004651"/>
    </source>
</evidence>
<evidence type="ECO:0000256" key="5">
    <source>
        <dbReference type="ARBA" id="ARBA00022989"/>
    </source>
</evidence>
<keyword evidence="5 12" id="KW-1133">Transmembrane helix</keyword>
<evidence type="ECO:0000256" key="12">
    <source>
        <dbReference type="SAM" id="Phobius"/>
    </source>
</evidence>
<dbReference type="PRINTS" id="PR00249">
    <property type="entry name" value="GPCRSECRETIN"/>
</dbReference>
<dbReference type="CDD" id="cd15273">
    <property type="entry name" value="7tmB1_NPR_B7_insect-like"/>
    <property type="match status" value="1"/>
</dbReference>
<dbReference type="SUPFAM" id="SSF111418">
    <property type="entry name" value="Hormone receptor domain"/>
    <property type="match status" value="1"/>
</dbReference>
<dbReference type="PROSITE" id="PS00649">
    <property type="entry name" value="G_PROTEIN_RECEP_F2_1"/>
    <property type="match status" value="1"/>
</dbReference>
<dbReference type="EMBL" id="KQ414670">
    <property type="protein sequence ID" value="KOC64449.1"/>
    <property type="molecule type" value="Genomic_DNA"/>
</dbReference>
<evidence type="ECO:0000313" key="15">
    <source>
        <dbReference type="EMBL" id="KOC64449.1"/>
    </source>
</evidence>
<dbReference type="Proteomes" id="UP000053825">
    <property type="component" value="Unassembled WGS sequence"/>
</dbReference>
<keyword evidence="6" id="KW-0297">G-protein coupled receptor</keyword>
<protein>
    <submittedName>
        <fullName evidence="15">Parathyroid hormone/parathyroid hormone-related peptide receptor</fullName>
    </submittedName>
</protein>
<dbReference type="GO" id="GO:0007166">
    <property type="term" value="P:cell surface receptor signaling pathway"/>
    <property type="evidence" value="ECO:0007669"/>
    <property type="project" value="InterPro"/>
</dbReference>
<dbReference type="InterPro" id="IPR017983">
    <property type="entry name" value="GPCR_2_secretin-like_CS"/>
</dbReference>
<dbReference type="InterPro" id="IPR001879">
    <property type="entry name" value="GPCR_2_extracellular_dom"/>
</dbReference>
<evidence type="ECO:0000256" key="9">
    <source>
        <dbReference type="ARBA" id="ARBA00023180"/>
    </source>
</evidence>
<feature type="transmembrane region" description="Helical" evidence="12">
    <location>
        <begin position="304"/>
        <end position="331"/>
    </location>
</feature>
<dbReference type="InterPro" id="IPR050332">
    <property type="entry name" value="GPCR_2"/>
</dbReference>
<evidence type="ECO:0000313" key="16">
    <source>
        <dbReference type="Proteomes" id="UP000053825"/>
    </source>
</evidence>
<feature type="compositionally biased region" description="Basic and acidic residues" evidence="11">
    <location>
        <begin position="105"/>
        <end position="125"/>
    </location>
</feature>
<dbReference type="InterPro" id="IPR000832">
    <property type="entry name" value="GPCR_2_secretin-like"/>
</dbReference>
<dbReference type="Gene3D" id="1.20.1070.10">
    <property type="entry name" value="Rhodopsin 7-helix transmembrane proteins"/>
    <property type="match status" value="1"/>
</dbReference>
<gene>
    <name evidence="15" type="ORF">WH47_01617</name>
</gene>
<evidence type="ECO:0000256" key="3">
    <source>
        <dbReference type="ARBA" id="ARBA00022475"/>
    </source>
</evidence>
<name>A0A0L7R0S4_9HYME</name>
<dbReference type="GO" id="GO:0007188">
    <property type="term" value="P:adenylate cyclase-modulating G protein-coupled receptor signaling pathway"/>
    <property type="evidence" value="ECO:0007669"/>
    <property type="project" value="TreeGrafter"/>
</dbReference>
<keyword evidence="3" id="KW-1003">Cell membrane</keyword>
<dbReference type="SMART" id="SM00008">
    <property type="entry name" value="HormR"/>
    <property type="match status" value="1"/>
</dbReference>
<accession>A0A0L7R0S4</accession>
<evidence type="ECO:0000259" key="13">
    <source>
        <dbReference type="PROSITE" id="PS50227"/>
    </source>
</evidence>
<sequence length="708" mass="81051">MVQLAGYNVNGVSEHSCNGQRQIRGEFDEANRDTDRTSDFYQRSKPCGMCSGSWLVFKVLSQRSGAAARSGKRMDEGLPRGPYMSTQGARSEPGGHRLQQSQQPKHTETNSEDKSEPVPRKERFSGRTNFFPNPIQSSKLKVQWKQGEEKKVLRRTQLRRFHYFRNEFTKRNCWCPEVWDKILCWPSTAPGELAILSCPSYIAGFDVQANASRQCMSDGQWFWNNGTKDNWSNYTQCYRDPLVTLLMELPGGQQNNDTLIKKFVPIVKTISKVGYTVSFFTLVVAFFILAVVKKLRCPRNMLHMHLFASFMLRAFMALMKDILFVSGIALASDMMIKNGKTYWLVDEKESSWLCKVFTSFWQYFILANYFWILMEGLYLHNLVFLALFTDVNSSIAAYVCLGWGLPAIFVTCWIVARITLENTYCWTTHENPYLFLIIRVPTMLSILINFVLFVNIVRVLLLKLKSTVSEETQRYKRWAKSTLVLVPLFGVHYTVFLGMSYSIGVNETVEIVWLFCDQLFASFQGFFVAVLYCFLNGEVRTEVSRAIRSQKLPRLRSRWGNKPAAHSGSTCSCNASKLGRRPRRSRWWKEPWLCFLHDRTARRSTHSMASTQDIGTRGGSLASSRGYLEITGNGQSAHPGSQSQQANHASPLYCKYTDQSLLSFCSNVSEVTACTGSNVDRVREQHRWSDSECCHLAYELHNLHNVPP</sequence>
<dbReference type="GO" id="GO:0017046">
    <property type="term" value="F:peptide hormone binding"/>
    <property type="evidence" value="ECO:0007669"/>
    <property type="project" value="TreeGrafter"/>
</dbReference>
<keyword evidence="4 12" id="KW-0812">Transmembrane</keyword>
<evidence type="ECO:0000259" key="14">
    <source>
        <dbReference type="PROSITE" id="PS50261"/>
    </source>
</evidence>
<dbReference type="OrthoDB" id="16753at2759"/>
<dbReference type="PANTHER" id="PTHR45620">
    <property type="entry name" value="PDF RECEPTOR-LIKE PROTEIN-RELATED"/>
    <property type="match status" value="1"/>
</dbReference>
<feature type="transmembrane region" description="Helical" evidence="12">
    <location>
        <begin position="511"/>
        <end position="535"/>
    </location>
</feature>
<evidence type="ECO:0000256" key="6">
    <source>
        <dbReference type="ARBA" id="ARBA00023040"/>
    </source>
</evidence>
<feature type="compositionally biased region" description="Basic and acidic residues" evidence="11">
    <location>
        <begin position="23"/>
        <end position="38"/>
    </location>
</feature>
<evidence type="ECO:0000256" key="8">
    <source>
        <dbReference type="ARBA" id="ARBA00023170"/>
    </source>
</evidence>
<comment type="subcellular location">
    <subcellularLocation>
        <location evidence="1">Cell membrane</location>
        <topology evidence="1">Multi-pass membrane protein</topology>
    </subcellularLocation>
</comment>
<dbReference type="STRING" id="597456.A0A0L7R0S4"/>
<dbReference type="AlphaFoldDB" id="A0A0L7R0S4"/>
<feature type="transmembrane region" description="Helical" evidence="12">
    <location>
        <begin position="395"/>
        <end position="416"/>
    </location>
</feature>
<feature type="transmembrane region" description="Helical" evidence="12">
    <location>
        <begin position="482"/>
        <end position="505"/>
    </location>
</feature>
<dbReference type="InterPro" id="IPR036445">
    <property type="entry name" value="GPCR_2_extracell_dom_sf"/>
</dbReference>
<dbReference type="Pfam" id="PF02793">
    <property type="entry name" value="HRM"/>
    <property type="match status" value="1"/>
</dbReference>
<evidence type="ECO:0000256" key="4">
    <source>
        <dbReference type="ARBA" id="ARBA00022692"/>
    </source>
</evidence>
<feature type="domain" description="G-protein coupled receptors family 2 profile 1" evidence="13">
    <location>
        <begin position="175"/>
        <end position="241"/>
    </location>
</feature>
<evidence type="ECO:0000256" key="10">
    <source>
        <dbReference type="ARBA" id="ARBA00023224"/>
    </source>
</evidence>
<keyword evidence="16" id="KW-1185">Reference proteome</keyword>
<keyword evidence="10" id="KW-0807">Transducer</keyword>
<dbReference type="PROSITE" id="PS50261">
    <property type="entry name" value="G_PROTEIN_RECEP_F2_4"/>
    <property type="match status" value="1"/>
</dbReference>
<evidence type="ECO:0000256" key="11">
    <source>
        <dbReference type="SAM" id="MobiDB-lite"/>
    </source>
</evidence>
<comment type="similarity">
    <text evidence="2">Belongs to the G-protein coupled receptor 2 family.</text>
</comment>
<feature type="transmembrane region" description="Helical" evidence="12">
    <location>
        <begin position="273"/>
        <end position="292"/>
    </location>
</feature>
<keyword evidence="8 15" id="KW-0675">Receptor</keyword>
<dbReference type="GO" id="GO:0005886">
    <property type="term" value="C:plasma membrane"/>
    <property type="evidence" value="ECO:0007669"/>
    <property type="project" value="UniProtKB-SubCell"/>
</dbReference>
<feature type="region of interest" description="Disordered" evidence="11">
    <location>
        <begin position="20"/>
        <end position="41"/>
    </location>
</feature>
<dbReference type="PANTHER" id="PTHR45620:SF1">
    <property type="entry name" value="G-PROTEIN COUPLED RECEPTORS FAMILY 2 PROFILE 2 DOMAIN-CONTAINING PROTEIN"/>
    <property type="match status" value="1"/>
</dbReference>